<evidence type="ECO:0000313" key="4">
    <source>
        <dbReference type="EMBL" id="KAG7284515.1"/>
    </source>
</evidence>
<feature type="region of interest" description="Disordered" evidence="2">
    <location>
        <begin position="50"/>
        <end position="75"/>
    </location>
</feature>
<dbReference type="CDD" id="cd03784">
    <property type="entry name" value="GT1_Gtf-like"/>
    <property type="match status" value="1"/>
</dbReference>
<dbReference type="InterPro" id="IPR050426">
    <property type="entry name" value="Glycosyltransferase_28"/>
</dbReference>
<dbReference type="Proteomes" id="UP001197093">
    <property type="component" value="Unassembled WGS sequence"/>
</dbReference>
<feature type="compositionally biased region" description="Basic and acidic residues" evidence="2">
    <location>
        <begin position="431"/>
        <end position="440"/>
    </location>
</feature>
<dbReference type="InterPro" id="IPR002213">
    <property type="entry name" value="UDP_glucos_trans"/>
</dbReference>
<keyword evidence="1" id="KW-0808">Transferase</keyword>
<feature type="compositionally biased region" description="Pro residues" evidence="2">
    <location>
        <begin position="1"/>
        <end position="18"/>
    </location>
</feature>
<comment type="caution">
    <text evidence="4">The sequence shown here is derived from an EMBL/GenBank/DDBJ whole genome shotgun (WGS) entry which is preliminary data.</text>
</comment>
<gene>
    <name evidence="4" type="ORF">NEMBOFW57_010890</name>
</gene>
<name>A0AAD4ENV8_9PEZI</name>
<proteinExistence type="predicted"/>
<evidence type="ECO:0000256" key="2">
    <source>
        <dbReference type="SAM" id="MobiDB-lite"/>
    </source>
</evidence>
<evidence type="ECO:0000256" key="1">
    <source>
        <dbReference type="ARBA" id="ARBA00022679"/>
    </source>
</evidence>
<dbReference type="Gene3D" id="3.40.50.2000">
    <property type="entry name" value="Glycogen Phosphorylase B"/>
    <property type="match status" value="1"/>
</dbReference>
<dbReference type="FunFam" id="3.40.50.2000:FF:000268">
    <property type="entry name" value="Glycosyltransferase family 1 protein"/>
    <property type="match status" value="1"/>
</dbReference>
<feature type="region of interest" description="Disordered" evidence="2">
    <location>
        <begin position="429"/>
        <end position="473"/>
    </location>
</feature>
<feature type="compositionally biased region" description="Basic and acidic residues" evidence="2">
    <location>
        <begin position="51"/>
        <end position="67"/>
    </location>
</feature>
<dbReference type="PANTHER" id="PTHR48050:SF27">
    <property type="entry name" value="GLUCOSYLTRANSFERASE, PUTATIVE (AFU_ORTHOLOGUE AFUA_7G04880)-RELATED"/>
    <property type="match status" value="1"/>
</dbReference>
<keyword evidence="5" id="KW-1185">Reference proteome</keyword>
<organism evidence="4 5">
    <name type="scientific">Staphylotrichum longicolle</name>
    <dbReference type="NCBI Taxonomy" id="669026"/>
    <lineage>
        <taxon>Eukaryota</taxon>
        <taxon>Fungi</taxon>
        <taxon>Dikarya</taxon>
        <taxon>Ascomycota</taxon>
        <taxon>Pezizomycotina</taxon>
        <taxon>Sordariomycetes</taxon>
        <taxon>Sordariomycetidae</taxon>
        <taxon>Sordariales</taxon>
        <taxon>Chaetomiaceae</taxon>
        <taxon>Staphylotrichum</taxon>
    </lineage>
</organism>
<feature type="compositionally biased region" description="Low complexity" evidence="2">
    <location>
        <begin position="441"/>
        <end position="450"/>
    </location>
</feature>
<feature type="compositionally biased region" description="Basic and acidic residues" evidence="2">
    <location>
        <begin position="454"/>
        <end position="464"/>
    </location>
</feature>
<feature type="domain" description="Glycosyltransferase family 28 N-terminal" evidence="3">
    <location>
        <begin position="85"/>
        <end position="233"/>
    </location>
</feature>
<reference evidence="4" key="1">
    <citation type="submission" date="2023-02" db="EMBL/GenBank/DDBJ databases">
        <authorList>
            <person name="Palmer J.M."/>
        </authorList>
    </citation>
    <scope>NUCLEOTIDE SEQUENCE</scope>
    <source>
        <strain evidence="4">FW57</strain>
    </source>
</reference>
<dbReference type="AlphaFoldDB" id="A0AAD4ENV8"/>
<evidence type="ECO:0000259" key="3">
    <source>
        <dbReference type="Pfam" id="PF03033"/>
    </source>
</evidence>
<dbReference type="Pfam" id="PF03033">
    <property type="entry name" value="Glyco_transf_28"/>
    <property type="match status" value="1"/>
</dbReference>
<dbReference type="PANTHER" id="PTHR48050">
    <property type="entry name" value="STEROL 3-BETA-GLUCOSYLTRANSFERASE"/>
    <property type="match status" value="1"/>
</dbReference>
<accession>A0AAD4ENV8</accession>
<dbReference type="GO" id="GO:0005975">
    <property type="term" value="P:carbohydrate metabolic process"/>
    <property type="evidence" value="ECO:0007669"/>
    <property type="project" value="InterPro"/>
</dbReference>
<dbReference type="EMBL" id="JAHCVI010000006">
    <property type="protein sequence ID" value="KAG7284515.1"/>
    <property type="molecule type" value="Genomic_DNA"/>
</dbReference>
<protein>
    <recommendedName>
        <fullName evidence="3">Glycosyltransferase family 28 N-terminal domain-containing protein</fullName>
    </recommendedName>
</protein>
<dbReference type="InterPro" id="IPR004276">
    <property type="entry name" value="GlycoTrans_28_N"/>
</dbReference>
<dbReference type="GO" id="GO:0016906">
    <property type="term" value="F:sterol 3-beta-glucosyltransferase activity"/>
    <property type="evidence" value="ECO:0007669"/>
    <property type="project" value="UniProtKB-ARBA"/>
</dbReference>
<evidence type="ECO:0000313" key="5">
    <source>
        <dbReference type="Proteomes" id="UP001197093"/>
    </source>
</evidence>
<dbReference type="SUPFAM" id="SSF53756">
    <property type="entry name" value="UDP-Glycosyltransferase/glycogen phosphorylase"/>
    <property type="match status" value="2"/>
</dbReference>
<feature type="region of interest" description="Disordered" evidence="2">
    <location>
        <begin position="1"/>
        <end position="30"/>
    </location>
</feature>
<sequence>MEPSKAPPTDTPISPPPSYDAVVSKTDDNRIQLDTNSRLFRTLSRLIPNDFDARKQKPSNERKHEDEPPAYQYSRKPAPDIRLNIVMHVVGSRGDVQPFVALGNELLRHGHRVRLATHSVFRDFVLQAGLEFFPIGGDPAELMAYMVKNPGLIPSVSSLRAGDVQKKRHTIAEILEGAWSSCIRPDPVTNVPFTADAIIANPPSFAHVHCAQALGVPLHLMFTMPWTSTRAFPHPLTSVNLKNSGISVDRANYLSYLAVEWMTWQGQPFWGDMVAAADAGPKPIPQKQLSSQNLAEAIEFCLTEAAATAAIAVSRKMQTEFGVQQAVESFHTNLPLSRLRCHILKDQPAAWSYGTGNKEVHLSKLAAQILVDNGSTTWSSLRRYEANPIRTDVRRWDPATAVISSLASTWTGMATSAADIVVKPIQAYQRPETDSAREPESSAAAQAAPSSKPPESDQPRDSKPRQSRSSSNRFARAALGSASGVGGFFHHFSKGMLLDMPLAATEGLRAVPKLYGSEVSERREITDWKSGAIVAGINFQQGFVGGFTDLVREPIEGGKQEGVKGVVKGGGKGIVGMTTKVTSGVLGLVSYSGQGVYQSTRSATRRNTRRQIDAARREEARYVALKAEQNGSIDEMAVLKAFAKLTGKAL</sequence>